<comment type="caution">
    <text evidence="1">The sequence shown here is derived from an EMBL/GenBank/DDBJ whole genome shotgun (WGS) entry which is preliminary data.</text>
</comment>
<evidence type="ECO:0000313" key="1">
    <source>
        <dbReference type="EMBL" id="KAG0669849.1"/>
    </source>
</evidence>
<keyword evidence="2" id="KW-1185">Reference proteome</keyword>
<sequence length="83" mass="8966">MAGAYKIFGKTFQSHQLAIATLLTVGATGFLMTRKSEKSPGSPKVDVVIQKNPSASQTAESNDDINVEKLLTELIEENDEVVN</sequence>
<evidence type="ECO:0000313" key="2">
    <source>
        <dbReference type="Proteomes" id="UP000750334"/>
    </source>
</evidence>
<dbReference type="Proteomes" id="UP000750334">
    <property type="component" value="Unassembled WGS sequence"/>
</dbReference>
<dbReference type="InterPro" id="IPR021278">
    <property type="entry name" value="ATP19"/>
</dbReference>
<proteinExistence type="predicted"/>
<accession>A0A9P6WBY5</accession>
<reference evidence="1 2" key="1">
    <citation type="submission" date="2020-11" db="EMBL/GenBank/DDBJ databases">
        <title>Kefir isolates.</title>
        <authorList>
            <person name="Marcisauskas S."/>
            <person name="Kim Y."/>
            <person name="Blasche S."/>
        </authorList>
    </citation>
    <scope>NUCLEOTIDE SEQUENCE [LARGE SCALE GENOMIC DNA]</scope>
    <source>
        <strain evidence="1 2">OG2</strain>
    </source>
</reference>
<dbReference type="Pfam" id="PF11022">
    <property type="entry name" value="ATP19"/>
    <property type="match status" value="1"/>
</dbReference>
<dbReference type="AlphaFoldDB" id="A0A9P6WBY5"/>
<name>A0A9P6WBY5_MAUEX</name>
<dbReference type="OrthoDB" id="2094445at2759"/>
<dbReference type="EMBL" id="PUHR01000032">
    <property type="protein sequence ID" value="KAG0669849.1"/>
    <property type="molecule type" value="Genomic_DNA"/>
</dbReference>
<organism evidence="1 2">
    <name type="scientific">Maudiozyma exigua</name>
    <name type="common">Yeast</name>
    <name type="synonym">Kazachstania exigua</name>
    <dbReference type="NCBI Taxonomy" id="34358"/>
    <lineage>
        <taxon>Eukaryota</taxon>
        <taxon>Fungi</taxon>
        <taxon>Dikarya</taxon>
        <taxon>Ascomycota</taxon>
        <taxon>Saccharomycotina</taxon>
        <taxon>Saccharomycetes</taxon>
        <taxon>Saccharomycetales</taxon>
        <taxon>Saccharomycetaceae</taxon>
        <taxon>Maudiozyma</taxon>
    </lineage>
</organism>
<gene>
    <name evidence="1" type="ORF">C6P45_003244</name>
</gene>
<protein>
    <submittedName>
        <fullName evidence="1">Uncharacterized protein</fullName>
    </submittedName>
</protein>